<evidence type="ECO:0000256" key="1">
    <source>
        <dbReference type="SAM" id="MobiDB-lite"/>
    </source>
</evidence>
<protein>
    <submittedName>
        <fullName evidence="2">Uncharacterized protein</fullName>
    </submittedName>
</protein>
<reference evidence="2" key="1">
    <citation type="submission" date="2023-04" db="EMBL/GenBank/DDBJ databases">
        <authorList>
            <consortium name="ELIXIR-Norway"/>
        </authorList>
    </citation>
    <scope>NUCLEOTIDE SEQUENCE [LARGE SCALE GENOMIC DNA]</scope>
</reference>
<feature type="compositionally biased region" description="Basic and acidic residues" evidence="1">
    <location>
        <begin position="62"/>
        <end position="95"/>
    </location>
</feature>
<accession>A0ABN8Y557</accession>
<name>A0ABN8Y557_RANTA</name>
<dbReference type="EMBL" id="OX459951">
    <property type="protein sequence ID" value="CAI9156713.1"/>
    <property type="molecule type" value="Genomic_DNA"/>
</dbReference>
<sequence>MSLQFLRLLKSPSNRLARALPTLGSPAICLSGELHWHAHTREAGRELVAKGKGSGAPPDAGEEAREGEVWAGWRDARRGRDPGSGRPERDARRAEMQTLRRLPAPPGGQWGRAGSRNNASDRAGRGQPGSPASPGHSAAHRPEPPPLASSSLFPRLLTAEGV</sequence>
<feature type="region of interest" description="Disordered" evidence="1">
    <location>
        <begin position="47"/>
        <end position="162"/>
    </location>
</feature>
<proteinExistence type="predicted"/>
<evidence type="ECO:0000313" key="3">
    <source>
        <dbReference type="Proteomes" id="UP001176941"/>
    </source>
</evidence>
<evidence type="ECO:0000313" key="2">
    <source>
        <dbReference type="EMBL" id="CAI9156713.1"/>
    </source>
</evidence>
<dbReference type="Proteomes" id="UP001176941">
    <property type="component" value="Chromosome 15"/>
</dbReference>
<keyword evidence="3" id="KW-1185">Reference proteome</keyword>
<gene>
    <name evidence="2" type="ORF">MRATA1EN1_LOCUS5675</name>
</gene>
<organism evidence="2 3">
    <name type="scientific">Rangifer tarandus platyrhynchus</name>
    <name type="common">Svalbard reindeer</name>
    <dbReference type="NCBI Taxonomy" id="3082113"/>
    <lineage>
        <taxon>Eukaryota</taxon>
        <taxon>Metazoa</taxon>
        <taxon>Chordata</taxon>
        <taxon>Craniata</taxon>
        <taxon>Vertebrata</taxon>
        <taxon>Euteleostomi</taxon>
        <taxon>Mammalia</taxon>
        <taxon>Eutheria</taxon>
        <taxon>Laurasiatheria</taxon>
        <taxon>Artiodactyla</taxon>
        <taxon>Ruminantia</taxon>
        <taxon>Pecora</taxon>
        <taxon>Cervidae</taxon>
        <taxon>Odocoileinae</taxon>
        <taxon>Rangifer</taxon>
    </lineage>
</organism>